<dbReference type="AlphaFoldDB" id="A0A7J9GE17"/>
<evidence type="ECO:0000313" key="2">
    <source>
        <dbReference type="EMBL" id="MBA0795796.1"/>
    </source>
</evidence>
<gene>
    <name evidence="2" type="ORF">Gohar_006631</name>
</gene>
<accession>A0A7J9GE17</accession>
<dbReference type="EMBL" id="JABFAD010000004">
    <property type="protein sequence ID" value="MBA0795796.1"/>
    <property type="molecule type" value="Genomic_DNA"/>
</dbReference>
<keyword evidence="3" id="KW-1185">Reference proteome</keyword>
<comment type="caution">
    <text evidence="2">The sequence shown here is derived from an EMBL/GenBank/DDBJ whole genome shotgun (WGS) entry which is preliminary data.</text>
</comment>
<proteinExistence type="predicted"/>
<feature type="compositionally biased region" description="Basic and acidic residues" evidence="1">
    <location>
        <begin position="1"/>
        <end position="14"/>
    </location>
</feature>
<dbReference type="Proteomes" id="UP000593560">
    <property type="component" value="Unassembled WGS sequence"/>
</dbReference>
<sequence>MHLGRHEKQFHDGGEVPGYQSQPGTSSTITRFSQVQRQGNVVAWPYFSVGGERTAVEQGDHVACFSALEIEGQELTFKDSLNVAKKGHANAFWLFCELQAMEVELEQLYDTVNSIHEEMFYFRARRRCRKTLPQGSALSTWAESAPSRTHFLATSALPWGRVLPVREQELPMGSRFLTRGDCRPGMQVGPETYQC</sequence>
<feature type="compositionally biased region" description="Polar residues" evidence="1">
    <location>
        <begin position="19"/>
        <end position="28"/>
    </location>
</feature>
<reference evidence="2 3" key="1">
    <citation type="journal article" date="2019" name="Genome Biol. Evol.">
        <title>Insights into the evolution of the New World diploid cottons (Gossypium, subgenus Houzingenia) based on genome sequencing.</title>
        <authorList>
            <person name="Grover C.E."/>
            <person name="Arick M.A. 2nd"/>
            <person name="Thrash A."/>
            <person name="Conover J.L."/>
            <person name="Sanders W.S."/>
            <person name="Peterson D.G."/>
            <person name="Frelichowski J.E."/>
            <person name="Scheffler J.A."/>
            <person name="Scheffler B.E."/>
            <person name="Wendel J.F."/>
        </authorList>
    </citation>
    <scope>NUCLEOTIDE SEQUENCE [LARGE SCALE GENOMIC DNA]</scope>
    <source>
        <strain evidence="2">0</strain>
        <tissue evidence="2">Leaf</tissue>
    </source>
</reference>
<evidence type="ECO:0000313" key="3">
    <source>
        <dbReference type="Proteomes" id="UP000593560"/>
    </source>
</evidence>
<evidence type="ECO:0000256" key="1">
    <source>
        <dbReference type="SAM" id="MobiDB-lite"/>
    </source>
</evidence>
<name>A0A7J9GE17_9ROSI</name>
<feature type="non-terminal residue" evidence="2">
    <location>
        <position position="1"/>
    </location>
</feature>
<protein>
    <submittedName>
        <fullName evidence="2">Uncharacterized protein</fullName>
    </submittedName>
</protein>
<organism evidence="2 3">
    <name type="scientific">Gossypium harknessii</name>
    <dbReference type="NCBI Taxonomy" id="34285"/>
    <lineage>
        <taxon>Eukaryota</taxon>
        <taxon>Viridiplantae</taxon>
        <taxon>Streptophyta</taxon>
        <taxon>Embryophyta</taxon>
        <taxon>Tracheophyta</taxon>
        <taxon>Spermatophyta</taxon>
        <taxon>Magnoliopsida</taxon>
        <taxon>eudicotyledons</taxon>
        <taxon>Gunneridae</taxon>
        <taxon>Pentapetalae</taxon>
        <taxon>rosids</taxon>
        <taxon>malvids</taxon>
        <taxon>Malvales</taxon>
        <taxon>Malvaceae</taxon>
        <taxon>Malvoideae</taxon>
        <taxon>Gossypium</taxon>
    </lineage>
</organism>
<feature type="region of interest" description="Disordered" evidence="1">
    <location>
        <begin position="1"/>
        <end position="28"/>
    </location>
</feature>